<dbReference type="InterPro" id="IPR011658">
    <property type="entry name" value="PA14_dom"/>
</dbReference>
<evidence type="ECO:0000313" key="4">
    <source>
        <dbReference type="Proteomes" id="UP000278609"/>
    </source>
</evidence>
<dbReference type="EMBL" id="RQYS01000030">
    <property type="protein sequence ID" value="RRD60193.1"/>
    <property type="molecule type" value="Genomic_DNA"/>
</dbReference>
<dbReference type="PROSITE" id="PS51820">
    <property type="entry name" value="PA14"/>
    <property type="match status" value="1"/>
</dbReference>
<sequence length="484" mass="54208">MKKWCFFLMLLCVYAGALQAKDESIALRFDKAGRFRIAQFTDLHWSHRSPNCAATVATIKHVLDTENPHLAILTGDVVTDALAREAWQAIAAIFAEAKIPFAVTMGNHDAEAGISREEIFSLLKDAPYFVGEEGPADIHGTGNDVLPVLHAQSADVAALLYCFDSNDYPAQTKYGHYDWIRFDQIEWYRQTSRHYTQANGGAPLPALAFFHIPLPEYDHVEGRHTTLGTKGEGNASPKINSGLFASLVEMRDVMGVFAGHDHDNDFIGIEYDIALAFGRVTGADAYGKLERGARIIELYQDKFRFDTWIRTSSGKEQLYYFPSGLSAADETGMQYLPARQGAPTKQGVSYTYYEGDFQSTREMTQSEPVAKGTMPTLSIREAPREDYFGYEFRTWVNVPERGGYRFYTFSDDGSRLLIDGHEVVDNDGSGSPRRKDGKVALEAGWHELKVLYFESYMGQVLEVGFSSKDIRETTLSESMLFIPD</sequence>
<dbReference type="GO" id="GO:0016788">
    <property type="term" value="F:hydrolase activity, acting on ester bonds"/>
    <property type="evidence" value="ECO:0007669"/>
    <property type="project" value="TreeGrafter"/>
</dbReference>
<dbReference type="Pfam" id="PF07691">
    <property type="entry name" value="PA14"/>
    <property type="match status" value="1"/>
</dbReference>
<dbReference type="Pfam" id="PF00149">
    <property type="entry name" value="Metallophos"/>
    <property type="match status" value="1"/>
</dbReference>
<reference evidence="3 4" key="1">
    <citation type="submission" date="2018-11" db="EMBL/GenBank/DDBJ databases">
        <title>Genomes From Bacteria Associated with the Canine Oral Cavity: a Test Case for Automated Genome-Based Taxonomic Assignment.</title>
        <authorList>
            <person name="Coil D.A."/>
            <person name="Jospin G."/>
            <person name="Darling A.E."/>
            <person name="Wallis C."/>
            <person name="Davis I.J."/>
            <person name="Harris S."/>
            <person name="Eisen J.A."/>
            <person name="Holcombe L.J."/>
            <person name="O'Flynn C."/>
        </authorList>
    </citation>
    <scope>NUCLEOTIDE SEQUENCE [LARGE SCALE GENOMIC DNA]</scope>
    <source>
        <strain evidence="3 4">OH2617_COT-023</strain>
    </source>
</reference>
<dbReference type="PANTHER" id="PTHR32440">
    <property type="entry name" value="PHOSPHATASE DCR2-RELATED-RELATED"/>
    <property type="match status" value="1"/>
</dbReference>
<dbReference type="Gene3D" id="3.60.21.10">
    <property type="match status" value="1"/>
</dbReference>
<comment type="caution">
    <text evidence="3">The sequence shown here is derived from an EMBL/GenBank/DDBJ whole genome shotgun (WGS) entry which is preliminary data.</text>
</comment>
<organism evidence="3 4">
    <name type="scientific">Tannerella forsythia</name>
    <name type="common">Bacteroides forsythus</name>
    <dbReference type="NCBI Taxonomy" id="28112"/>
    <lineage>
        <taxon>Bacteria</taxon>
        <taxon>Pseudomonadati</taxon>
        <taxon>Bacteroidota</taxon>
        <taxon>Bacteroidia</taxon>
        <taxon>Bacteroidales</taxon>
        <taxon>Tannerellaceae</taxon>
        <taxon>Tannerella</taxon>
    </lineage>
</organism>
<dbReference type="SMART" id="SM00758">
    <property type="entry name" value="PA14"/>
    <property type="match status" value="1"/>
</dbReference>
<proteinExistence type="predicted"/>
<dbReference type="InterPro" id="IPR037524">
    <property type="entry name" value="PA14/GLEYA"/>
</dbReference>
<gene>
    <name evidence="3" type="ORF">EII40_08020</name>
</gene>
<dbReference type="InterPro" id="IPR029052">
    <property type="entry name" value="Metallo-depent_PP-like"/>
</dbReference>
<name>A0A3P1XTG2_TANFO</name>
<evidence type="ECO:0000256" key="1">
    <source>
        <dbReference type="SAM" id="SignalP"/>
    </source>
</evidence>
<dbReference type="Gene3D" id="3.90.182.10">
    <property type="entry name" value="Toxin - Anthrax Protective Antigen,domain 1"/>
    <property type="match status" value="1"/>
</dbReference>
<dbReference type="CDD" id="cd07383">
    <property type="entry name" value="MPP_Dcr2"/>
    <property type="match status" value="1"/>
</dbReference>
<feature type="signal peptide" evidence="1">
    <location>
        <begin position="1"/>
        <end position="20"/>
    </location>
</feature>
<dbReference type="SUPFAM" id="SSF56300">
    <property type="entry name" value="Metallo-dependent phosphatases"/>
    <property type="match status" value="1"/>
</dbReference>
<dbReference type="GO" id="GO:0005737">
    <property type="term" value="C:cytoplasm"/>
    <property type="evidence" value="ECO:0007669"/>
    <property type="project" value="TreeGrafter"/>
</dbReference>
<evidence type="ECO:0000259" key="2">
    <source>
        <dbReference type="PROSITE" id="PS51820"/>
    </source>
</evidence>
<accession>A0A3P1XTG2</accession>
<dbReference type="Proteomes" id="UP000278609">
    <property type="component" value="Unassembled WGS sequence"/>
</dbReference>
<dbReference type="SUPFAM" id="SSF56988">
    <property type="entry name" value="Anthrax protective antigen"/>
    <property type="match status" value="1"/>
</dbReference>
<feature type="chain" id="PRO_5017994075" evidence="1">
    <location>
        <begin position="21"/>
        <end position="484"/>
    </location>
</feature>
<dbReference type="InterPro" id="IPR004843">
    <property type="entry name" value="Calcineurin-like_PHP"/>
</dbReference>
<feature type="domain" description="PA14" evidence="2">
    <location>
        <begin position="343"/>
        <end position="479"/>
    </location>
</feature>
<dbReference type="AlphaFoldDB" id="A0A3P1XTG2"/>
<dbReference type="PANTHER" id="PTHR32440:SF11">
    <property type="entry name" value="METALLOPHOSPHOESTERASE DOMAIN-CONTAINING PROTEIN"/>
    <property type="match status" value="1"/>
</dbReference>
<dbReference type="OrthoDB" id="9816081at2"/>
<dbReference type="RefSeq" id="WP_124751746.1">
    <property type="nucleotide sequence ID" value="NZ_RQYS01000030.1"/>
</dbReference>
<keyword evidence="1" id="KW-0732">Signal</keyword>
<evidence type="ECO:0000313" key="3">
    <source>
        <dbReference type="EMBL" id="RRD60193.1"/>
    </source>
</evidence>
<protein>
    <submittedName>
        <fullName evidence="3">Metallophosphatase</fullName>
    </submittedName>
</protein>